<evidence type="ECO:0000313" key="1">
    <source>
        <dbReference type="EMBL" id="SET73598.1"/>
    </source>
</evidence>
<sequence>MILFKSSPKSFRTTWGTSILALSNWLKSLEKVTPPFTDGLKNIQGNPLVSLYGQYD</sequence>
<gene>
    <name evidence="1" type="ORF">SAMN05444285_12177</name>
</gene>
<accession>A0A1I0GR70</accession>
<protein>
    <submittedName>
        <fullName evidence="1">Uncharacterized protein</fullName>
    </submittedName>
</protein>
<evidence type="ECO:0000313" key="2">
    <source>
        <dbReference type="Proteomes" id="UP000181981"/>
    </source>
</evidence>
<proteinExistence type="predicted"/>
<organism evidence="1 2">
    <name type="scientific">Draconibacterium orientale</name>
    <dbReference type="NCBI Taxonomy" id="1168034"/>
    <lineage>
        <taxon>Bacteria</taxon>
        <taxon>Pseudomonadati</taxon>
        <taxon>Bacteroidota</taxon>
        <taxon>Bacteroidia</taxon>
        <taxon>Marinilabiliales</taxon>
        <taxon>Prolixibacteraceae</taxon>
        <taxon>Draconibacterium</taxon>
    </lineage>
</organism>
<dbReference type="EMBL" id="FOHT01000021">
    <property type="protein sequence ID" value="SET73598.1"/>
    <property type="molecule type" value="Genomic_DNA"/>
</dbReference>
<reference evidence="1 2" key="1">
    <citation type="submission" date="2016-10" db="EMBL/GenBank/DDBJ databases">
        <authorList>
            <person name="de Groot N.N."/>
        </authorList>
    </citation>
    <scope>NUCLEOTIDE SEQUENCE [LARGE SCALE GENOMIC DNA]</scope>
    <source>
        <strain evidence="1 2">DSM 25947</strain>
    </source>
</reference>
<dbReference type="Proteomes" id="UP000181981">
    <property type="component" value="Unassembled WGS sequence"/>
</dbReference>
<name>A0A1I0GR70_9BACT</name>
<dbReference type="AlphaFoldDB" id="A0A1I0GR70"/>